<dbReference type="EMBL" id="CAJNOL010001393">
    <property type="protein sequence ID" value="CAF1350566.1"/>
    <property type="molecule type" value="Genomic_DNA"/>
</dbReference>
<dbReference type="InterPro" id="IPR050951">
    <property type="entry name" value="Retrovirus_Pol_polyprotein"/>
</dbReference>
<dbReference type="InterPro" id="IPR041588">
    <property type="entry name" value="Integrase_H2C2"/>
</dbReference>
<dbReference type="Proteomes" id="UP000663870">
    <property type="component" value="Unassembled WGS sequence"/>
</dbReference>
<proteinExistence type="predicted"/>
<keyword evidence="6" id="KW-1185">Reference proteome</keyword>
<dbReference type="PANTHER" id="PTHR37984:SF5">
    <property type="entry name" value="PROTEIN NYNRIN-LIKE"/>
    <property type="match status" value="1"/>
</dbReference>
<dbReference type="PANTHER" id="PTHR37984">
    <property type="entry name" value="PROTEIN CBG26694"/>
    <property type="match status" value="1"/>
</dbReference>
<accession>A0A814R3C1</accession>
<sequence length="719" mass="83305">MTHSTANILTLSNEILLNIFNKLDNMDVLYSLIGVNRKLDRVARDTSFTQSLDFVKILDNVDNLKINFMLDRFCLDIIPRIEHYIKCLTIDLFSIDRVLRIGNYPQLHKLTLNNVQYDIIYKMFNNKSAIIHTLKNQISHLAIMINEEHVFDQKKELSRRVFTDVFQTFTNLAHLQFYFQDHYSYLPISAVDLPLSACYSSHIVCLNIKIFDFDVCYYLLDGRLSQMHTLIVNVQRIRQTSMVNKDKKIVSNLKCFSLISLRRTTVYDNLIVPFISQMFYLEKLVLSLIVYNRRTFVDGNSLVNDILSPMLYLHTFIFNIISDGVRVLEELISPPDVLSHALVERGYDLDCYTDYNPLSRGQYHIYSLPFVMDRMHIHSNKFPIGLFCTYLQYLDEKRMLTERQRAGIITDEEEHRLGYVTDIQVRAVLDLIGDSNFIVETDHKPLENFHHKQINNKRVMNWLFKLQDMLPQIIAVKYRAGANNTAADYISRHFPPSASININPSTPNVAYDDWPIGDQHWSDEVPKPPRTQFIQPSISKNTCIRNAGINPEINAVTTRAQSKLQAQPRSPSPHTSSTSTTSPSTCSSPPTANHLYDFTLSRIRSEQAHDITIQQIIQQIRHNRHYASFIIHQDILYKLARRADTTIKLVYAPSNLIPELMAAYHDHPLSGHFGTGRTWSTLKNTYYWPSMKDTITSYIKSCDKCSQFNVDRHKPSGFL</sequence>
<dbReference type="Pfam" id="PF17921">
    <property type="entry name" value="Integrase_H2C2"/>
    <property type="match status" value="1"/>
</dbReference>
<dbReference type="PROSITE" id="PS50181">
    <property type="entry name" value="FBOX"/>
    <property type="match status" value="1"/>
</dbReference>
<name>A0A814R3C1_9BILA</name>
<dbReference type="InterPro" id="IPR001810">
    <property type="entry name" value="F-box_dom"/>
</dbReference>
<feature type="domain" description="F-box" evidence="2">
    <location>
        <begin position="5"/>
        <end position="52"/>
    </location>
</feature>
<organism evidence="3 5">
    <name type="scientific">Rotaria sordida</name>
    <dbReference type="NCBI Taxonomy" id="392033"/>
    <lineage>
        <taxon>Eukaryota</taxon>
        <taxon>Metazoa</taxon>
        <taxon>Spiralia</taxon>
        <taxon>Gnathifera</taxon>
        <taxon>Rotifera</taxon>
        <taxon>Eurotatoria</taxon>
        <taxon>Bdelloidea</taxon>
        <taxon>Philodinida</taxon>
        <taxon>Philodinidae</taxon>
        <taxon>Rotaria</taxon>
    </lineage>
</organism>
<evidence type="ECO:0000313" key="6">
    <source>
        <dbReference type="Proteomes" id="UP000663870"/>
    </source>
</evidence>
<dbReference type="Proteomes" id="UP000663854">
    <property type="component" value="Unassembled WGS sequence"/>
</dbReference>
<evidence type="ECO:0000259" key="2">
    <source>
        <dbReference type="PROSITE" id="PS50181"/>
    </source>
</evidence>
<gene>
    <name evidence="4" type="ORF">JXQ802_LOCUS32069</name>
    <name evidence="3" type="ORF">PYM288_LOCUS21048</name>
</gene>
<evidence type="ECO:0000256" key="1">
    <source>
        <dbReference type="SAM" id="MobiDB-lite"/>
    </source>
</evidence>
<dbReference type="Gene3D" id="1.10.340.70">
    <property type="match status" value="1"/>
</dbReference>
<dbReference type="FunFam" id="1.10.340.70:FF:000001">
    <property type="entry name" value="Retrovirus-related Pol polyprotein from transposon gypsy-like Protein"/>
    <property type="match status" value="1"/>
</dbReference>
<reference evidence="3" key="1">
    <citation type="submission" date="2021-02" db="EMBL/GenBank/DDBJ databases">
        <authorList>
            <person name="Nowell W R."/>
        </authorList>
    </citation>
    <scope>NUCLEOTIDE SEQUENCE</scope>
</reference>
<evidence type="ECO:0000313" key="5">
    <source>
        <dbReference type="Proteomes" id="UP000663854"/>
    </source>
</evidence>
<comment type="caution">
    <text evidence="3">The sequence shown here is derived from an EMBL/GenBank/DDBJ whole genome shotgun (WGS) entry which is preliminary data.</text>
</comment>
<feature type="compositionally biased region" description="Low complexity" evidence="1">
    <location>
        <begin position="568"/>
        <end position="590"/>
    </location>
</feature>
<dbReference type="EMBL" id="CAJNOH010000807">
    <property type="protein sequence ID" value="CAF1127774.1"/>
    <property type="molecule type" value="Genomic_DNA"/>
</dbReference>
<protein>
    <recommendedName>
        <fullName evidence="2">F-box domain-containing protein</fullName>
    </recommendedName>
</protein>
<dbReference type="AlphaFoldDB" id="A0A814R3C1"/>
<evidence type="ECO:0000313" key="4">
    <source>
        <dbReference type="EMBL" id="CAF1350566.1"/>
    </source>
</evidence>
<feature type="region of interest" description="Disordered" evidence="1">
    <location>
        <begin position="559"/>
        <end position="590"/>
    </location>
</feature>
<evidence type="ECO:0000313" key="3">
    <source>
        <dbReference type="EMBL" id="CAF1127774.1"/>
    </source>
</evidence>